<name>A0A6A2Y504_HIBSY</name>
<dbReference type="InterPro" id="IPR036390">
    <property type="entry name" value="WH_DNA-bd_sf"/>
</dbReference>
<dbReference type="InterPro" id="IPR012967">
    <property type="entry name" value="COMT_dimerisation"/>
</dbReference>
<comment type="caution">
    <text evidence="5">The sequence shown here is derived from an EMBL/GenBank/DDBJ whole genome shotgun (WGS) entry which is preliminary data.</text>
</comment>
<accession>A0A6A2Y504</accession>
<dbReference type="Proteomes" id="UP000436088">
    <property type="component" value="Unassembled WGS sequence"/>
</dbReference>
<proteinExistence type="predicted"/>
<dbReference type="GO" id="GO:0046983">
    <property type="term" value="F:protein dimerization activity"/>
    <property type="evidence" value="ECO:0007669"/>
    <property type="project" value="InterPro"/>
</dbReference>
<evidence type="ECO:0000313" key="5">
    <source>
        <dbReference type="EMBL" id="KAE8667619.1"/>
    </source>
</evidence>
<organism evidence="5 6">
    <name type="scientific">Hibiscus syriacus</name>
    <name type="common">Rose of Sharon</name>
    <dbReference type="NCBI Taxonomy" id="106335"/>
    <lineage>
        <taxon>Eukaryota</taxon>
        <taxon>Viridiplantae</taxon>
        <taxon>Streptophyta</taxon>
        <taxon>Embryophyta</taxon>
        <taxon>Tracheophyta</taxon>
        <taxon>Spermatophyta</taxon>
        <taxon>Magnoliopsida</taxon>
        <taxon>eudicotyledons</taxon>
        <taxon>Gunneridae</taxon>
        <taxon>Pentapetalae</taxon>
        <taxon>rosids</taxon>
        <taxon>malvids</taxon>
        <taxon>Malvales</taxon>
        <taxon>Malvaceae</taxon>
        <taxon>Malvoideae</taxon>
        <taxon>Hibiscus</taxon>
    </lineage>
</organism>
<dbReference type="Gene3D" id="1.10.10.10">
    <property type="entry name" value="Winged helix-like DNA-binding domain superfamily/Winged helix DNA-binding domain"/>
    <property type="match status" value="1"/>
</dbReference>
<keyword evidence="6" id="KW-1185">Reference proteome</keyword>
<dbReference type="FunFam" id="1.10.10.10:FF:000357">
    <property type="entry name" value="Caffeic acid 3-O-methyltransferase"/>
    <property type="match status" value="1"/>
</dbReference>
<dbReference type="EMBL" id="VEPZ02001568">
    <property type="protein sequence ID" value="KAE8667619.1"/>
    <property type="molecule type" value="Genomic_DNA"/>
</dbReference>
<dbReference type="Pfam" id="PF08100">
    <property type="entry name" value="Dimerisation"/>
    <property type="match status" value="1"/>
</dbReference>
<dbReference type="AlphaFoldDB" id="A0A6A2Y504"/>
<evidence type="ECO:0000313" key="6">
    <source>
        <dbReference type="Proteomes" id="UP000436088"/>
    </source>
</evidence>
<evidence type="ECO:0000256" key="3">
    <source>
        <dbReference type="ARBA" id="ARBA00022691"/>
    </source>
</evidence>
<gene>
    <name evidence="5" type="ORF">F3Y22_tig00112383pilonHSYRG00047</name>
</gene>
<dbReference type="GO" id="GO:0032259">
    <property type="term" value="P:methylation"/>
    <property type="evidence" value="ECO:0007669"/>
    <property type="project" value="UniProtKB-KW"/>
</dbReference>
<evidence type="ECO:0000259" key="4">
    <source>
        <dbReference type="Pfam" id="PF08100"/>
    </source>
</evidence>
<dbReference type="SUPFAM" id="SSF46785">
    <property type="entry name" value="Winged helix' DNA-binding domain"/>
    <property type="match status" value="1"/>
</dbReference>
<keyword evidence="2" id="KW-0808">Transferase</keyword>
<sequence length="139" mass="15027">MGSTQNTCSTLSSDEETMLMAMKLSLASPLPMTLKSAIELDLLGIINKAAPDALLSTKEVDAQLSTTNPDAPLMLYSMFRVLSSYSVLTCSSRTLPYGKVGDSMALAPSANSLPRTRMVVPWLRETLWPWPTVLTTKAA</sequence>
<keyword evidence="3" id="KW-0949">S-adenosyl-L-methionine</keyword>
<dbReference type="GO" id="GO:0008168">
    <property type="term" value="F:methyltransferase activity"/>
    <property type="evidence" value="ECO:0007669"/>
    <property type="project" value="UniProtKB-KW"/>
</dbReference>
<reference evidence="5" key="1">
    <citation type="submission" date="2019-09" db="EMBL/GenBank/DDBJ databases">
        <title>Draft genome information of white flower Hibiscus syriacus.</title>
        <authorList>
            <person name="Kim Y.-M."/>
        </authorList>
    </citation>
    <scope>NUCLEOTIDE SEQUENCE [LARGE SCALE GENOMIC DNA]</scope>
    <source>
        <strain evidence="5">YM2019G1</strain>
    </source>
</reference>
<protein>
    <submittedName>
        <fullName evidence="5">Caffeic acid 3-O-methyltransferase</fullName>
    </submittedName>
</protein>
<dbReference type="InterPro" id="IPR036388">
    <property type="entry name" value="WH-like_DNA-bd_sf"/>
</dbReference>
<evidence type="ECO:0000256" key="1">
    <source>
        <dbReference type="ARBA" id="ARBA00022603"/>
    </source>
</evidence>
<evidence type="ECO:0000256" key="2">
    <source>
        <dbReference type="ARBA" id="ARBA00022679"/>
    </source>
</evidence>
<feature type="domain" description="O-methyltransferase dimerisation" evidence="4">
    <location>
        <begin position="23"/>
        <end position="93"/>
    </location>
</feature>
<keyword evidence="1" id="KW-0489">Methyltransferase</keyword>